<dbReference type="InterPro" id="IPR038063">
    <property type="entry name" value="Transpep_catalytic_dom"/>
</dbReference>
<dbReference type="InterPro" id="IPR036365">
    <property type="entry name" value="PGBD-like_sf"/>
</dbReference>
<dbReference type="Pfam" id="PF03734">
    <property type="entry name" value="YkuD"/>
    <property type="match status" value="1"/>
</dbReference>
<comment type="caution">
    <text evidence="8">The sequence shown here is derived from an EMBL/GenBank/DDBJ whole genome shotgun (WGS) entry which is preliminary data.</text>
</comment>
<dbReference type="GO" id="GO:0071555">
    <property type="term" value="P:cell wall organization"/>
    <property type="evidence" value="ECO:0007669"/>
    <property type="project" value="UniProtKB-KW"/>
</dbReference>
<evidence type="ECO:0000259" key="6">
    <source>
        <dbReference type="Pfam" id="PF01471"/>
    </source>
</evidence>
<dbReference type="InterPro" id="IPR050979">
    <property type="entry name" value="LD-transpeptidase"/>
</dbReference>
<reference evidence="8 9" key="1">
    <citation type="submission" date="2019-03" db="EMBL/GenBank/DDBJ databases">
        <title>Sequencing the genomes of 1000 actinobacteria strains.</title>
        <authorList>
            <person name="Klenk H.-P."/>
        </authorList>
    </citation>
    <scope>NUCLEOTIDE SEQUENCE [LARGE SCALE GENOMIC DNA]</scope>
    <source>
        <strain evidence="8 9">DSM 18936</strain>
    </source>
</reference>
<dbReference type="GO" id="GO:0016740">
    <property type="term" value="F:transferase activity"/>
    <property type="evidence" value="ECO:0007669"/>
    <property type="project" value="UniProtKB-KW"/>
</dbReference>
<dbReference type="GO" id="GO:0018104">
    <property type="term" value="P:peptidoglycan-protein cross-linking"/>
    <property type="evidence" value="ECO:0007669"/>
    <property type="project" value="TreeGrafter"/>
</dbReference>
<evidence type="ECO:0000313" key="9">
    <source>
        <dbReference type="Proteomes" id="UP000294558"/>
    </source>
</evidence>
<dbReference type="RefSeq" id="WP_166657263.1">
    <property type="nucleotide sequence ID" value="NZ_SOAU01000001.1"/>
</dbReference>
<evidence type="ECO:0000256" key="3">
    <source>
        <dbReference type="ARBA" id="ARBA00022960"/>
    </source>
</evidence>
<dbReference type="SUPFAM" id="SSF47090">
    <property type="entry name" value="PGBD-like"/>
    <property type="match status" value="1"/>
</dbReference>
<gene>
    <name evidence="8" type="ORF">BDK89_0004</name>
</gene>
<evidence type="ECO:0000256" key="2">
    <source>
        <dbReference type="ARBA" id="ARBA00022679"/>
    </source>
</evidence>
<dbReference type="Pfam" id="PF01471">
    <property type="entry name" value="PG_binding_1"/>
    <property type="match status" value="1"/>
</dbReference>
<evidence type="ECO:0000259" key="7">
    <source>
        <dbReference type="Pfam" id="PF03734"/>
    </source>
</evidence>
<dbReference type="InterPro" id="IPR005490">
    <property type="entry name" value="LD_TPept_cat_dom"/>
</dbReference>
<keyword evidence="5" id="KW-0961">Cell wall biogenesis/degradation</keyword>
<keyword evidence="9" id="KW-1185">Reference proteome</keyword>
<evidence type="ECO:0000256" key="1">
    <source>
        <dbReference type="ARBA" id="ARBA00004752"/>
    </source>
</evidence>
<proteinExistence type="predicted"/>
<dbReference type="GO" id="GO:0071972">
    <property type="term" value="F:peptidoglycan L,D-transpeptidase activity"/>
    <property type="evidence" value="ECO:0007669"/>
    <property type="project" value="TreeGrafter"/>
</dbReference>
<dbReference type="CDD" id="cd16913">
    <property type="entry name" value="YkuD_like"/>
    <property type="match status" value="1"/>
</dbReference>
<keyword evidence="2" id="KW-0808">Transferase</keyword>
<comment type="pathway">
    <text evidence="1">Cell wall biogenesis; peptidoglycan biosynthesis.</text>
</comment>
<dbReference type="GO" id="GO:0005576">
    <property type="term" value="C:extracellular region"/>
    <property type="evidence" value="ECO:0007669"/>
    <property type="project" value="TreeGrafter"/>
</dbReference>
<dbReference type="Proteomes" id="UP000294558">
    <property type="component" value="Unassembled WGS sequence"/>
</dbReference>
<dbReference type="PANTHER" id="PTHR30582">
    <property type="entry name" value="L,D-TRANSPEPTIDASE"/>
    <property type="match status" value="1"/>
</dbReference>
<feature type="domain" description="Peptidoglycan binding-like" evidence="6">
    <location>
        <begin position="72"/>
        <end position="125"/>
    </location>
</feature>
<dbReference type="SUPFAM" id="SSF141523">
    <property type="entry name" value="L,D-transpeptidase catalytic domain-like"/>
    <property type="match status" value="1"/>
</dbReference>
<evidence type="ECO:0000256" key="4">
    <source>
        <dbReference type="ARBA" id="ARBA00022984"/>
    </source>
</evidence>
<dbReference type="Gene3D" id="2.40.440.10">
    <property type="entry name" value="L,D-transpeptidase catalytic domain-like"/>
    <property type="match status" value="1"/>
</dbReference>
<organism evidence="8 9">
    <name type="scientific">Ilumatobacter fluminis</name>
    <dbReference type="NCBI Taxonomy" id="467091"/>
    <lineage>
        <taxon>Bacteria</taxon>
        <taxon>Bacillati</taxon>
        <taxon>Actinomycetota</taxon>
        <taxon>Acidimicrobiia</taxon>
        <taxon>Acidimicrobiales</taxon>
        <taxon>Ilumatobacteraceae</taxon>
        <taxon>Ilumatobacter</taxon>
    </lineage>
</organism>
<sequence>MPRSFPLLAATVAVVVGIGALAAWSIGDDEPVETAETVPVAPVVPVETTTTTTTIPADCELSVRFELGVVDPQVVCLESRLVVAGVFSGEPDAVFDEQTDAAVRAFQAAESLTVDGVAGPVTAGLLGNWAGGRHVPADPDTCPDTGRSAVVDRATQRAWLCDDGAVVDEMPMTSAITQPDPGTYEVYAKDQQSWSYIGDEVSTMTHFVAFTHGKYQGSRIAFHSVPTWGNGDFVQPLDSLGDPSRHGESAGCIRVSPDDAVTIWNWLTIGDEVVVIS</sequence>
<feature type="domain" description="L,D-TPase catalytic" evidence="7">
    <location>
        <begin position="148"/>
        <end position="275"/>
    </location>
</feature>
<dbReference type="InterPro" id="IPR036366">
    <property type="entry name" value="PGBDSf"/>
</dbReference>
<protein>
    <submittedName>
        <fullName evidence="8">Putative peptidoglycan binding protein</fullName>
    </submittedName>
</protein>
<dbReference type="PANTHER" id="PTHR30582:SF2">
    <property type="entry name" value="L,D-TRANSPEPTIDASE YCIB-RELATED"/>
    <property type="match status" value="1"/>
</dbReference>
<keyword evidence="4" id="KW-0573">Peptidoglycan synthesis</keyword>
<evidence type="ECO:0000313" key="8">
    <source>
        <dbReference type="EMBL" id="TDT14452.1"/>
    </source>
</evidence>
<name>A0A4R7HU66_9ACTN</name>
<dbReference type="GO" id="GO:0008360">
    <property type="term" value="P:regulation of cell shape"/>
    <property type="evidence" value="ECO:0007669"/>
    <property type="project" value="UniProtKB-KW"/>
</dbReference>
<dbReference type="UniPathway" id="UPA00219"/>
<dbReference type="AlphaFoldDB" id="A0A4R7HU66"/>
<dbReference type="EMBL" id="SOAU01000001">
    <property type="protein sequence ID" value="TDT14452.1"/>
    <property type="molecule type" value="Genomic_DNA"/>
</dbReference>
<dbReference type="Gene3D" id="1.10.101.10">
    <property type="entry name" value="PGBD-like superfamily/PGBD"/>
    <property type="match status" value="1"/>
</dbReference>
<evidence type="ECO:0000256" key="5">
    <source>
        <dbReference type="ARBA" id="ARBA00023316"/>
    </source>
</evidence>
<keyword evidence="3" id="KW-0133">Cell shape</keyword>
<dbReference type="InterPro" id="IPR002477">
    <property type="entry name" value="Peptidoglycan-bd-like"/>
</dbReference>
<accession>A0A4R7HU66</accession>